<dbReference type="Proteomes" id="UP000019374">
    <property type="component" value="Unassembled WGS sequence"/>
</dbReference>
<dbReference type="Pfam" id="PF00332">
    <property type="entry name" value="Glyco_hydro_17"/>
    <property type="match status" value="1"/>
</dbReference>
<dbReference type="SUPFAM" id="SSF51445">
    <property type="entry name" value="(Trans)glycosidases"/>
    <property type="match status" value="1"/>
</dbReference>
<keyword evidence="5 10" id="KW-0732">Signal</keyword>
<dbReference type="PANTHER" id="PTHR16631">
    <property type="entry name" value="GLUCAN 1,3-BETA-GLUCOSIDASE"/>
    <property type="match status" value="1"/>
</dbReference>
<evidence type="ECO:0000256" key="6">
    <source>
        <dbReference type="ARBA" id="ARBA00022801"/>
    </source>
</evidence>
<evidence type="ECO:0000256" key="2">
    <source>
        <dbReference type="ARBA" id="ARBA00008773"/>
    </source>
</evidence>
<dbReference type="GO" id="GO:0071555">
    <property type="term" value="P:cell wall organization"/>
    <property type="evidence" value="ECO:0007669"/>
    <property type="project" value="TreeGrafter"/>
</dbReference>
<organism evidence="11 12">
    <name type="scientific">Ophiocordyceps sinensis (strain Co18 / CGMCC 3.14243)</name>
    <name type="common">Yarsagumba caterpillar fungus</name>
    <name type="synonym">Hirsutella sinensis</name>
    <dbReference type="NCBI Taxonomy" id="911162"/>
    <lineage>
        <taxon>Eukaryota</taxon>
        <taxon>Fungi</taxon>
        <taxon>Dikarya</taxon>
        <taxon>Ascomycota</taxon>
        <taxon>Pezizomycotina</taxon>
        <taxon>Sordariomycetes</taxon>
        <taxon>Hypocreomycetidae</taxon>
        <taxon>Hypocreales</taxon>
        <taxon>Ophiocordycipitaceae</taxon>
        <taxon>Ophiocordyceps</taxon>
    </lineage>
</organism>
<evidence type="ECO:0000256" key="7">
    <source>
        <dbReference type="RuleBase" id="RU004335"/>
    </source>
</evidence>
<dbReference type="eggNOG" id="ENOG502QTKT">
    <property type="taxonomic scope" value="Eukaryota"/>
</dbReference>
<dbReference type="OrthoDB" id="941679at2759"/>
<dbReference type="GO" id="GO:0005576">
    <property type="term" value="C:extracellular region"/>
    <property type="evidence" value="ECO:0007669"/>
    <property type="project" value="TreeGrafter"/>
</dbReference>
<dbReference type="GO" id="GO:0009986">
    <property type="term" value="C:cell surface"/>
    <property type="evidence" value="ECO:0007669"/>
    <property type="project" value="TreeGrafter"/>
</dbReference>
<keyword evidence="6 8" id="KW-0378">Hydrolase</keyword>
<feature type="compositionally biased region" description="Polar residues" evidence="9">
    <location>
        <begin position="119"/>
        <end position="146"/>
    </location>
</feature>
<keyword evidence="4" id="KW-0964">Secreted</keyword>
<feature type="region of interest" description="Disordered" evidence="9">
    <location>
        <begin position="89"/>
        <end position="146"/>
    </location>
</feature>
<dbReference type="GO" id="GO:0005975">
    <property type="term" value="P:carbohydrate metabolic process"/>
    <property type="evidence" value="ECO:0007669"/>
    <property type="project" value="InterPro"/>
</dbReference>
<dbReference type="InterPro" id="IPR017853">
    <property type="entry name" value="GH"/>
</dbReference>
<evidence type="ECO:0000256" key="5">
    <source>
        <dbReference type="ARBA" id="ARBA00022729"/>
    </source>
</evidence>
<dbReference type="HOGENOM" id="CLU_027285_1_1_1"/>
<dbReference type="AlphaFoldDB" id="T5A6K1"/>
<dbReference type="PROSITE" id="PS00587">
    <property type="entry name" value="GLYCOSYL_HYDROL_F17"/>
    <property type="match status" value="1"/>
</dbReference>
<proteinExistence type="inferred from homology"/>
<evidence type="ECO:0000256" key="8">
    <source>
        <dbReference type="RuleBase" id="RU004336"/>
    </source>
</evidence>
<keyword evidence="3" id="KW-0134">Cell wall</keyword>
<feature type="compositionally biased region" description="Low complexity" evidence="9">
    <location>
        <begin position="106"/>
        <end position="117"/>
    </location>
</feature>
<evidence type="ECO:0000313" key="12">
    <source>
        <dbReference type="Proteomes" id="UP000019374"/>
    </source>
</evidence>
<feature type="signal peptide" evidence="10">
    <location>
        <begin position="1"/>
        <end position="21"/>
    </location>
</feature>
<comment type="subcellular location">
    <subcellularLocation>
        <location evidence="1">Secreted</location>
        <location evidence="1">Cell wall</location>
    </subcellularLocation>
</comment>
<dbReference type="PANTHER" id="PTHR16631:SF14">
    <property type="entry name" value="FAMILY 17 GLUCOSIDASE SCW10-RELATED"/>
    <property type="match status" value="1"/>
</dbReference>
<sequence>MVLGKLWLPAIALGPLVAGHAAVHSAARPVVKEERVVLYDSTGAEPTEVPRVVYVTEGGEVIGSATEDAQLSSVDKAWKDRLLTGAHLSSPGAFPPSADQDDIHRSSTPTSSGKPKPMQTGTDDSSRVQPFNSSDATSRGSPTKSFGVSYSPYHANHKCKSKKEISQDFERFVKSSLRRFGKSYSMVRIYGTDCDQVAPIRTAAKAHDMKVFLGIWEPAAVKVEVQKIVDVFQGDWSMVDTVSVGNELVDKDKMFLDNVVRAVDETRSALRDAGYQGPVVTVDTFSAYIANPDLARASDYCAVNAHAFFNPTISAPQAGRWLQDTVQQVKVESACGGSKRVVVTETGWPTHGLANGRAVPGSQNQKLAMDSITQKFSANAGDVVLFSAFNDLWKEKNVKSFEAEQFWGITE</sequence>
<evidence type="ECO:0000256" key="3">
    <source>
        <dbReference type="ARBA" id="ARBA00022512"/>
    </source>
</evidence>
<dbReference type="GO" id="GO:0009277">
    <property type="term" value="C:fungal-type cell wall"/>
    <property type="evidence" value="ECO:0007669"/>
    <property type="project" value="TreeGrafter"/>
</dbReference>
<evidence type="ECO:0000256" key="4">
    <source>
        <dbReference type="ARBA" id="ARBA00022525"/>
    </source>
</evidence>
<dbReference type="GO" id="GO:0042973">
    <property type="term" value="F:glucan endo-1,3-beta-D-glucosidase activity"/>
    <property type="evidence" value="ECO:0007669"/>
    <property type="project" value="TreeGrafter"/>
</dbReference>
<evidence type="ECO:0000256" key="1">
    <source>
        <dbReference type="ARBA" id="ARBA00004191"/>
    </source>
</evidence>
<evidence type="ECO:0000256" key="9">
    <source>
        <dbReference type="SAM" id="MobiDB-lite"/>
    </source>
</evidence>
<gene>
    <name evidence="11" type="ORF">OCS_06256</name>
</gene>
<feature type="chain" id="PRO_5004605943" evidence="10">
    <location>
        <begin position="22"/>
        <end position="411"/>
    </location>
</feature>
<name>T5A6K1_OPHSC</name>
<dbReference type="InterPro" id="IPR000490">
    <property type="entry name" value="Glyco_hydro_17"/>
</dbReference>
<evidence type="ECO:0000313" key="11">
    <source>
        <dbReference type="EMBL" id="EQK98030.1"/>
    </source>
</evidence>
<evidence type="ECO:0000256" key="10">
    <source>
        <dbReference type="SAM" id="SignalP"/>
    </source>
</evidence>
<dbReference type="EMBL" id="KE655771">
    <property type="protein sequence ID" value="EQK98030.1"/>
    <property type="molecule type" value="Genomic_DNA"/>
</dbReference>
<dbReference type="Gene3D" id="3.20.20.80">
    <property type="entry name" value="Glycosidases"/>
    <property type="match status" value="1"/>
</dbReference>
<accession>T5A6K1</accession>
<protein>
    <submittedName>
        <fullName evidence="11">Cell wall glucanase</fullName>
    </submittedName>
</protein>
<reference evidence="11 12" key="1">
    <citation type="journal article" date="2013" name="Chin. Sci. Bull.">
        <title>Genome survey uncovers the secrets of sex and lifestyle in caterpillar fungus.</title>
        <authorList>
            <person name="Hu X."/>
            <person name="Zhang Y."/>
            <person name="Xiao G."/>
            <person name="Zheng P."/>
            <person name="Xia Y."/>
            <person name="Zhang X."/>
            <person name="St Leger R.J."/>
            <person name="Liu X."/>
            <person name="Wang C."/>
        </authorList>
    </citation>
    <scope>NUCLEOTIDE SEQUENCE [LARGE SCALE GENOMIC DNA]</scope>
    <source>
        <strain evidence="12">Co18 / CGMCC 3.14243</strain>
        <tissue evidence="11">Fruit-body</tissue>
    </source>
</reference>
<keyword evidence="8" id="KW-0326">Glycosidase</keyword>
<dbReference type="InterPro" id="IPR050732">
    <property type="entry name" value="Beta-glucan_modifiers"/>
</dbReference>
<comment type="similarity">
    <text evidence="2 7">Belongs to the glycosyl hydrolase 17 family.</text>
</comment>